<keyword evidence="1" id="KW-0812">Transmembrane</keyword>
<evidence type="ECO:0000313" key="3">
    <source>
        <dbReference type="Proteomes" id="UP001165413"/>
    </source>
</evidence>
<dbReference type="EMBL" id="JANATA010000003">
    <property type="protein sequence ID" value="MCP3427963.1"/>
    <property type="molecule type" value="Genomic_DNA"/>
</dbReference>
<proteinExistence type="predicted"/>
<dbReference type="Proteomes" id="UP001165413">
    <property type="component" value="Unassembled WGS sequence"/>
</dbReference>
<name>A0AA41X1X4_9ALTE</name>
<keyword evidence="3" id="KW-1185">Reference proteome</keyword>
<keyword evidence="1" id="KW-1133">Transmembrane helix</keyword>
<dbReference type="RefSeq" id="WP_254098837.1">
    <property type="nucleotide sequence ID" value="NZ_JANATA010000003.1"/>
</dbReference>
<comment type="caution">
    <text evidence="2">The sequence shown here is derived from an EMBL/GenBank/DDBJ whole genome shotgun (WGS) entry which is preliminary data.</text>
</comment>
<gene>
    <name evidence="2" type="ORF">NLF92_03265</name>
</gene>
<protein>
    <submittedName>
        <fullName evidence="2">Uncharacterized protein</fullName>
    </submittedName>
</protein>
<keyword evidence="1" id="KW-0472">Membrane</keyword>
<evidence type="ECO:0000256" key="1">
    <source>
        <dbReference type="SAM" id="Phobius"/>
    </source>
</evidence>
<dbReference type="AlphaFoldDB" id="A0AA41X1X4"/>
<accession>A0AA41X1X4</accession>
<organism evidence="2 3">
    <name type="scientific">Opacimonas viscosa</name>
    <dbReference type="NCBI Taxonomy" id="2961944"/>
    <lineage>
        <taxon>Bacteria</taxon>
        <taxon>Pseudomonadati</taxon>
        <taxon>Pseudomonadota</taxon>
        <taxon>Gammaproteobacteria</taxon>
        <taxon>Alteromonadales</taxon>
        <taxon>Alteromonadaceae</taxon>
        <taxon>Opacimonas</taxon>
    </lineage>
</organism>
<sequence>MRGFFWILIAVYIFLYFYAVYLYEEFSVWLIIALLVAIAISYWVHKNKGALTKQVHHVEVDTQPLSLWQSPFPYLLIGLGAFLLWFVLL</sequence>
<feature type="transmembrane region" description="Helical" evidence="1">
    <location>
        <begin position="5"/>
        <end position="21"/>
    </location>
</feature>
<reference evidence="2" key="1">
    <citation type="submission" date="2022-07" db="EMBL/GenBank/DDBJ databases">
        <title>Characterization of the Novel Bacterium Alteromonas immobilis LMIT006 and Alteromonas gregis LMIT007.</title>
        <authorList>
            <person name="Lin X."/>
        </authorList>
    </citation>
    <scope>NUCLEOTIDE SEQUENCE</scope>
    <source>
        <strain evidence="2">LMIT007</strain>
    </source>
</reference>
<feature type="transmembrane region" description="Helical" evidence="1">
    <location>
        <begin position="27"/>
        <end position="44"/>
    </location>
</feature>
<feature type="transmembrane region" description="Helical" evidence="1">
    <location>
        <begin position="65"/>
        <end position="88"/>
    </location>
</feature>
<evidence type="ECO:0000313" key="2">
    <source>
        <dbReference type="EMBL" id="MCP3427963.1"/>
    </source>
</evidence>